<dbReference type="Proteomes" id="UP001201163">
    <property type="component" value="Unassembled WGS sequence"/>
</dbReference>
<keyword evidence="8" id="KW-0503">Monooxygenase</keyword>
<dbReference type="GO" id="GO:0016705">
    <property type="term" value="F:oxidoreductase activity, acting on paired donors, with incorporation or reduction of molecular oxygen"/>
    <property type="evidence" value="ECO:0007669"/>
    <property type="project" value="InterPro"/>
</dbReference>
<evidence type="ECO:0000256" key="3">
    <source>
        <dbReference type="ARBA" id="ARBA00010617"/>
    </source>
</evidence>
<dbReference type="InterPro" id="IPR001128">
    <property type="entry name" value="Cyt_P450"/>
</dbReference>
<keyword evidence="11" id="KW-1185">Reference proteome</keyword>
<dbReference type="PRINTS" id="PR00463">
    <property type="entry name" value="EP450I"/>
</dbReference>
<evidence type="ECO:0000313" key="10">
    <source>
        <dbReference type="EMBL" id="KAH8986718.1"/>
    </source>
</evidence>
<comment type="caution">
    <text evidence="10">The sequence shown here is derived from an EMBL/GenBank/DDBJ whole genome shotgun (WGS) entry which is preliminary data.</text>
</comment>
<keyword evidence="6" id="KW-0560">Oxidoreductase</keyword>
<dbReference type="InterPro" id="IPR036396">
    <property type="entry name" value="Cyt_P450_sf"/>
</dbReference>
<dbReference type="GO" id="GO:0020037">
    <property type="term" value="F:heme binding"/>
    <property type="evidence" value="ECO:0007669"/>
    <property type="project" value="InterPro"/>
</dbReference>
<comment type="pathway">
    <text evidence="2">Secondary metabolite biosynthesis.</text>
</comment>
<dbReference type="PRINTS" id="PR00385">
    <property type="entry name" value="P450"/>
</dbReference>
<dbReference type="Gene3D" id="1.10.630.10">
    <property type="entry name" value="Cytochrome P450"/>
    <property type="match status" value="1"/>
</dbReference>
<dbReference type="InterPro" id="IPR050121">
    <property type="entry name" value="Cytochrome_P450_monoxygenase"/>
</dbReference>
<reference evidence="10" key="1">
    <citation type="submission" date="2022-01" db="EMBL/GenBank/DDBJ databases">
        <title>Comparative genomics reveals a dynamic genome evolution in the ectomycorrhizal milk-cap (Lactarius) mushrooms.</title>
        <authorList>
            <consortium name="DOE Joint Genome Institute"/>
            <person name="Lebreton A."/>
            <person name="Tang N."/>
            <person name="Kuo A."/>
            <person name="LaButti K."/>
            <person name="Drula E."/>
            <person name="Barry K."/>
            <person name="Clum A."/>
            <person name="Lipzen A."/>
            <person name="Mousain D."/>
            <person name="Ng V."/>
            <person name="Wang R."/>
            <person name="Wang X."/>
            <person name="Dai Y."/>
            <person name="Henrissat B."/>
            <person name="Grigoriev I.V."/>
            <person name="Guerin-Laguette A."/>
            <person name="Yu F."/>
            <person name="Martin F.M."/>
        </authorList>
    </citation>
    <scope>NUCLEOTIDE SEQUENCE</scope>
    <source>
        <strain evidence="10">QP</strain>
    </source>
</reference>
<evidence type="ECO:0000256" key="2">
    <source>
        <dbReference type="ARBA" id="ARBA00005179"/>
    </source>
</evidence>
<dbReference type="AlphaFoldDB" id="A0AAD4QBC5"/>
<evidence type="ECO:0000256" key="1">
    <source>
        <dbReference type="ARBA" id="ARBA00001971"/>
    </source>
</evidence>
<keyword evidence="7 9" id="KW-0408">Iron</keyword>
<comment type="similarity">
    <text evidence="3">Belongs to the cytochrome P450 family.</text>
</comment>
<dbReference type="EMBL" id="JAKELL010000052">
    <property type="protein sequence ID" value="KAH8986718.1"/>
    <property type="molecule type" value="Genomic_DNA"/>
</dbReference>
<feature type="binding site" description="axial binding residue" evidence="9">
    <location>
        <position position="485"/>
    </location>
    <ligand>
        <name>heme</name>
        <dbReference type="ChEBI" id="CHEBI:30413"/>
    </ligand>
    <ligandPart>
        <name>Fe</name>
        <dbReference type="ChEBI" id="CHEBI:18248"/>
    </ligandPart>
</feature>
<evidence type="ECO:0000256" key="9">
    <source>
        <dbReference type="PIRSR" id="PIRSR602401-1"/>
    </source>
</evidence>
<evidence type="ECO:0000256" key="8">
    <source>
        <dbReference type="ARBA" id="ARBA00023033"/>
    </source>
</evidence>
<accession>A0AAD4QBC5</accession>
<keyword evidence="4 9" id="KW-0349">Heme</keyword>
<dbReference type="InterPro" id="IPR002401">
    <property type="entry name" value="Cyt_P450_E_grp-I"/>
</dbReference>
<gene>
    <name evidence="10" type="ORF">EDB92DRAFT_2091042</name>
</gene>
<dbReference type="GO" id="GO:0004497">
    <property type="term" value="F:monooxygenase activity"/>
    <property type="evidence" value="ECO:0007669"/>
    <property type="project" value="UniProtKB-KW"/>
</dbReference>
<comment type="cofactor">
    <cofactor evidence="1 9">
        <name>heme</name>
        <dbReference type="ChEBI" id="CHEBI:30413"/>
    </cofactor>
</comment>
<keyword evidence="5 9" id="KW-0479">Metal-binding</keyword>
<evidence type="ECO:0000256" key="4">
    <source>
        <dbReference type="ARBA" id="ARBA00022617"/>
    </source>
</evidence>
<evidence type="ECO:0000313" key="11">
    <source>
        <dbReference type="Proteomes" id="UP001201163"/>
    </source>
</evidence>
<organism evidence="10 11">
    <name type="scientific">Lactarius akahatsu</name>
    <dbReference type="NCBI Taxonomy" id="416441"/>
    <lineage>
        <taxon>Eukaryota</taxon>
        <taxon>Fungi</taxon>
        <taxon>Dikarya</taxon>
        <taxon>Basidiomycota</taxon>
        <taxon>Agaricomycotina</taxon>
        <taxon>Agaricomycetes</taxon>
        <taxon>Russulales</taxon>
        <taxon>Russulaceae</taxon>
        <taxon>Lactarius</taxon>
    </lineage>
</organism>
<dbReference type="PANTHER" id="PTHR24305:SF166">
    <property type="entry name" value="CYTOCHROME P450 12A4, MITOCHONDRIAL-RELATED"/>
    <property type="match status" value="1"/>
</dbReference>
<dbReference type="Pfam" id="PF00067">
    <property type="entry name" value="p450"/>
    <property type="match status" value="1"/>
</dbReference>
<evidence type="ECO:0000256" key="6">
    <source>
        <dbReference type="ARBA" id="ARBA00023002"/>
    </source>
</evidence>
<sequence>MFSLFEVAAYALVALAGAATLTLLRHRFRQRGLLEIPGPSNPSLLWEGHWKHIFNPYAYPFHEGLYSTYGNVARIYGFLGDIQLVVSDPKACNNIFIKDQPIFEMTEAFLRTNMRSTGPSLFATTGTQHRMQRKLLNPAFNIKHMRHMTPIFHRITNQLRENLWSIVSNGPEEINVADWMGNLALELIGQAGLGYSFGIFEGRNDEYCRAFKEWMPTFSSLAVFRYLFPYVDKIFHPKVLKLLGRMLPWQKLNHLMDLAETLDSKSRGIYEAKKRLLELGDDATVKQIGDGKDIISLLMRASPTGPDDIQLSEEELVAQMAVFLIAGTDTTSTALSRTLHLLALHPDVQDKLRNELKDAHEDNEELTHDQLVSLPFLEAVCRETLRLYPPVPGVMRTTRSDVVLPLSSPIQDVDGREVHEIFVPKHTNVFAQISNLNRDPSIWGADAAEWKPERWLAPLPQSVGDANIQGVYANTMTFTGGTRACIGFKFSQLEMKVVLSQIIPAFRFAPTEAEIVWRFGIISSPSVKGSVRTFHPKLPMLVSRV</sequence>
<evidence type="ECO:0000256" key="7">
    <source>
        <dbReference type="ARBA" id="ARBA00023004"/>
    </source>
</evidence>
<proteinExistence type="inferred from homology"/>
<dbReference type="SUPFAM" id="SSF48264">
    <property type="entry name" value="Cytochrome P450"/>
    <property type="match status" value="1"/>
</dbReference>
<dbReference type="PANTHER" id="PTHR24305">
    <property type="entry name" value="CYTOCHROME P450"/>
    <property type="match status" value="1"/>
</dbReference>
<dbReference type="GO" id="GO:0005506">
    <property type="term" value="F:iron ion binding"/>
    <property type="evidence" value="ECO:0007669"/>
    <property type="project" value="InterPro"/>
</dbReference>
<evidence type="ECO:0000256" key="5">
    <source>
        <dbReference type="ARBA" id="ARBA00022723"/>
    </source>
</evidence>
<dbReference type="CDD" id="cd11069">
    <property type="entry name" value="CYP_FUM15-like"/>
    <property type="match status" value="1"/>
</dbReference>
<protein>
    <submittedName>
        <fullName evidence="10">Cytochrome P450</fullName>
    </submittedName>
</protein>
<name>A0AAD4QBC5_9AGAM</name>